<dbReference type="PANTHER" id="PTHR43861">
    <property type="entry name" value="TRANS-ACONITATE 2-METHYLTRANSFERASE-RELATED"/>
    <property type="match status" value="1"/>
</dbReference>
<dbReference type="InterPro" id="IPR041698">
    <property type="entry name" value="Methyltransf_25"/>
</dbReference>
<sequence length="284" mass="31659">MSNTLDASALVAPLSSLANVEGIVSIPYFSGIFEQFESYLTADETWDLSSILKVCETYSANTPILEIGCGNGRVSMYLAENGFSVHGIDNSVDALNRFQNRLLAKSNISNKIKIINSDIITYTSQFKYELIILSNLTIHLFNDPNALKSLFVSVSGLLSDSGKFCFSIFEEASIERMSMYKGNTFCTPFTDYGGYKNLVWRALRFDDSDNTLALSCFVQNRVSESEILGYLSAHKNKFWKLKEIFSIIDEDSFSLVKTFRDYVEGGGANGLGTQTIVLEKVIRN</sequence>
<dbReference type="GO" id="GO:0032259">
    <property type="term" value="P:methylation"/>
    <property type="evidence" value="ECO:0007669"/>
    <property type="project" value="UniProtKB-KW"/>
</dbReference>
<evidence type="ECO:0000259" key="2">
    <source>
        <dbReference type="Pfam" id="PF13649"/>
    </source>
</evidence>
<feature type="domain" description="Methyltransferase" evidence="2">
    <location>
        <begin position="64"/>
        <end position="147"/>
    </location>
</feature>
<reference evidence="3 4" key="1">
    <citation type="submission" date="2021-03" db="EMBL/GenBank/DDBJ databases">
        <authorList>
            <person name="Kim M.K."/>
        </authorList>
    </citation>
    <scope>NUCLEOTIDE SEQUENCE [LARGE SCALE GENOMIC DNA]</scope>
    <source>
        <strain evidence="3 4">BT507</strain>
    </source>
</reference>
<keyword evidence="4" id="KW-1185">Reference proteome</keyword>
<dbReference type="Gene3D" id="3.40.50.150">
    <property type="entry name" value="Vaccinia Virus protein VP39"/>
    <property type="match status" value="1"/>
</dbReference>
<protein>
    <submittedName>
        <fullName evidence="3">Class I SAM-dependent methyltransferase</fullName>
    </submittedName>
</protein>
<dbReference type="CDD" id="cd02440">
    <property type="entry name" value="AdoMet_MTases"/>
    <property type="match status" value="1"/>
</dbReference>
<comment type="caution">
    <text evidence="3">The sequence shown here is derived from an EMBL/GenBank/DDBJ whole genome shotgun (WGS) entry which is preliminary data.</text>
</comment>
<dbReference type="InterPro" id="IPR029063">
    <property type="entry name" value="SAM-dependent_MTases_sf"/>
</dbReference>
<evidence type="ECO:0000313" key="3">
    <source>
        <dbReference type="EMBL" id="MBO3273499.1"/>
    </source>
</evidence>
<accession>A0ABS3TIL6</accession>
<dbReference type="Proteomes" id="UP000670527">
    <property type="component" value="Unassembled WGS sequence"/>
</dbReference>
<evidence type="ECO:0000256" key="1">
    <source>
        <dbReference type="ARBA" id="ARBA00022679"/>
    </source>
</evidence>
<dbReference type="Pfam" id="PF13649">
    <property type="entry name" value="Methyltransf_25"/>
    <property type="match status" value="1"/>
</dbReference>
<dbReference type="EMBL" id="JAGETX010000063">
    <property type="protein sequence ID" value="MBO3273499.1"/>
    <property type="molecule type" value="Genomic_DNA"/>
</dbReference>
<name>A0ABS3TIL6_9BACT</name>
<proteinExistence type="predicted"/>
<keyword evidence="3" id="KW-0489">Methyltransferase</keyword>
<dbReference type="RefSeq" id="WP_208309608.1">
    <property type="nucleotide sequence ID" value="NZ_JAGETX010000063.1"/>
</dbReference>
<evidence type="ECO:0000313" key="4">
    <source>
        <dbReference type="Proteomes" id="UP000670527"/>
    </source>
</evidence>
<organism evidence="3 4">
    <name type="scientific">Hymenobacter defluvii</name>
    <dbReference type="NCBI Taxonomy" id="2054411"/>
    <lineage>
        <taxon>Bacteria</taxon>
        <taxon>Pseudomonadati</taxon>
        <taxon>Bacteroidota</taxon>
        <taxon>Cytophagia</taxon>
        <taxon>Cytophagales</taxon>
        <taxon>Hymenobacteraceae</taxon>
        <taxon>Hymenobacter</taxon>
    </lineage>
</organism>
<dbReference type="SUPFAM" id="SSF53335">
    <property type="entry name" value="S-adenosyl-L-methionine-dependent methyltransferases"/>
    <property type="match status" value="1"/>
</dbReference>
<gene>
    <name evidence="3" type="ORF">J4D97_22830</name>
</gene>
<dbReference type="GO" id="GO:0008168">
    <property type="term" value="F:methyltransferase activity"/>
    <property type="evidence" value="ECO:0007669"/>
    <property type="project" value="UniProtKB-KW"/>
</dbReference>
<keyword evidence="1" id="KW-0808">Transferase</keyword>